<keyword evidence="2" id="KW-0560">Oxidoreductase</keyword>
<dbReference type="PANTHER" id="PTHR43639">
    <property type="entry name" value="OXIDOREDUCTASE, SHORT-CHAIN DEHYDROGENASE/REDUCTASE FAMILY (AFU_ORTHOLOGUE AFUA_5G02870)"/>
    <property type="match status" value="1"/>
</dbReference>
<evidence type="ECO:0000256" key="1">
    <source>
        <dbReference type="ARBA" id="ARBA00006484"/>
    </source>
</evidence>
<sequence>MIVNWAHSEADAERALRELSGLKGEAVAVRADVTRAQELTGLLDRVGAEYGGIDLFVHNAASWHPSPAVGADPALVRADIAAGIDPLLIAAPVLARAMEARGGRIVAVSSSGARSVVPQYVGQGLAKAALENLVRYLAVELAGRGITVNAVATAKIDKGAATPNPQAAAALAARTPAGRLTTPQDIADVVALLCTDEARWIHGQVITADGGLGLL</sequence>
<organism evidence="3 4">
    <name type="scientific">Streptomyces spororaveus</name>
    <dbReference type="NCBI Taxonomy" id="284039"/>
    <lineage>
        <taxon>Bacteria</taxon>
        <taxon>Bacillati</taxon>
        <taxon>Actinomycetota</taxon>
        <taxon>Actinomycetes</taxon>
        <taxon>Kitasatosporales</taxon>
        <taxon>Streptomycetaceae</taxon>
        <taxon>Streptomyces</taxon>
    </lineage>
</organism>
<proteinExistence type="inferred from homology"/>
<dbReference type="InterPro" id="IPR036291">
    <property type="entry name" value="NAD(P)-bd_dom_sf"/>
</dbReference>
<dbReference type="EMBL" id="BNED01000005">
    <property type="protein sequence ID" value="GHI77145.1"/>
    <property type="molecule type" value="Genomic_DNA"/>
</dbReference>
<dbReference type="SUPFAM" id="SSF51735">
    <property type="entry name" value="NAD(P)-binding Rossmann-fold domains"/>
    <property type="match status" value="1"/>
</dbReference>
<evidence type="ECO:0000313" key="3">
    <source>
        <dbReference type="EMBL" id="GHI77145.1"/>
    </source>
</evidence>
<dbReference type="PANTHER" id="PTHR43639:SF1">
    <property type="entry name" value="SHORT-CHAIN DEHYDROGENASE_REDUCTASE FAMILY PROTEIN"/>
    <property type="match status" value="1"/>
</dbReference>
<keyword evidence="4" id="KW-1185">Reference proteome</keyword>
<evidence type="ECO:0000313" key="4">
    <source>
        <dbReference type="Proteomes" id="UP000608522"/>
    </source>
</evidence>
<reference evidence="4" key="1">
    <citation type="submission" date="2023-07" db="EMBL/GenBank/DDBJ databases">
        <title>Whole genome shotgun sequence of Streptomyces spororaveus NBRC 15456.</title>
        <authorList>
            <person name="Komaki H."/>
            <person name="Tamura T."/>
        </authorList>
    </citation>
    <scope>NUCLEOTIDE SEQUENCE [LARGE SCALE GENOMIC DNA]</scope>
    <source>
        <strain evidence="4">NBRC 15456</strain>
    </source>
</reference>
<comment type="similarity">
    <text evidence="1">Belongs to the short-chain dehydrogenases/reductases (SDR) family.</text>
</comment>
<dbReference type="Pfam" id="PF13561">
    <property type="entry name" value="adh_short_C2"/>
    <property type="match status" value="1"/>
</dbReference>
<dbReference type="InterPro" id="IPR002347">
    <property type="entry name" value="SDR_fam"/>
</dbReference>
<dbReference type="PRINTS" id="PR00081">
    <property type="entry name" value="GDHRDH"/>
</dbReference>
<gene>
    <name evidence="3" type="ORF">Sspor_27060</name>
</gene>
<protein>
    <submittedName>
        <fullName evidence="3">Enoyl-[acyl-carrier-protein] reductase</fullName>
    </submittedName>
</protein>
<name>A0ABQ3TAZ3_9ACTN</name>
<dbReference type="Proteomes" id="UP000608522">
    <property type="component" value="Unassembled WGS sequence"/>
</dbReference>
<comment type="caution">
    <text evidence="3">The sequence shown here is derived from an EMBL/GenBank/DDBJ whole genome shotgun (WGS) entry which is preliminary data.</text>
</comment>
<evidence type="ECO:0000256" key="2">
    <source>
        <dbReference type="ARBA" id="ARBA00023002"/>
    </source>
</evidence>
<dbReference type="Gene3D" id="3.40.50.720">
    <property type="entry name" value="NAD(P)-binding Rossmann-like Domain"/>
    <property type="match status" value="1"/>
</dbReference>
<accession>A0ABQ3TAZ3</accession>